<keyword evidence="1" id="KW-0812">Transmembrane</keyword>
<organism evidence="2 3">
    <name type="scientific">Corynebacterium felinum</name>
    <dbReference type="NCBI Taxonomy" id="131318"/>
    <lineage>
        <taxon>Bacteria</taxon>
        <taxon>Bacillati</taxon>
        <taxon>Actinomycetota</taxon>
        <taxon>Actinomycetes</taxon>
        <taxon>Mycobacteriales</taxon>
        <taxon>Corynebacteriaceae</taxon>
        <taxon>Corynebacterium</taxon>
    </lineage>
</organism>
<accession>A0ABU2B8Z7</accession>
<evidence type="ECO:0000313" key="3">
    <source>
        <dbReference type="Proteomes" id="UP001183619"/>
    </source>
</evidence>
<proteinExistence type="predicted"/>
<dbReference type="InterPro" id="IPR053779">
    <property type="entry name" value="GlpR"/>
</dbReference>
<feature type="transmembrane region" description="Helical" evidence="1">
    <location>
        <begin position="219"/>
        <end position="238"/>
    </location>
</feature>
<sequence>MTGLIGLIIIVVLWIFVLAPWILRAQKPIRKAGEALTETRVIHTGGSAPVRRRRRLKLSPAQATATGGLPAEEDSLVDEDSTLHYDDDCDEQLDQEDLDDTLIVEADVADEGDSEDLDDETHYTLDTSYIDPEDLLYPDTAVADADEGEDDVDTLDNTSEELTEEELAYIAHRRGRGGYDPDADRARALSRQKRRQRTLVGLACVLILALGVSTMLGGVYWAVTGVVVALSATYLYALRTQVKAENALRHRRIQQLRRARLGVRNIHDTQLGIPSRLRRPGAIVLEIDDESPDFTVLDTVDINDYLNPTGHNHTEMATRRVS</sequence>
<evidence type="ECO:0000313" key="2">
    <source>
        <dbReference type="EMBL" id="MDR7355080.1"/>
    </source>
</evidence>
<keyword evidence="1" id="KW-0472">Membrane</keyword>
<reference evidence="2 3" key="1">
    <citation type="submission" date="2023-07" db="EMBL/GenBank/DDBJ databases">
        <title>Sequencing the genomes of 1000 actinobacteria strains.</title>
        <authorList>
            <person name="Klenk H.-P."/>
        </authorList>
    </citation>
    <scope>NUCLEOTIDE SEQUENCE [LARGE SCALE GENOMIC DNA]</scope>
    <source>
        <strain evidence="2 3">DSM 44508</strain>
    </source>
</reference>
<gene>
    <name evidence="2" type="ORF">J2S37_001618</name>
</gene>
<keyword evidence="3" id="KW-1185">Reference proteome</keyword>
<dbReference type="Proteomes" id="UP001183619">
    <property type="component" value="Unassembled WGS sequence"/>
</dbReference>
<comment type="caution">
    <text evidence="2">The sequence shown here is derived from an EMBL/GenBank/DDBJ whole genome shotgun (WGS) entry which is preliminary data.</text>
</comment>
<evidence type="ECO:0008006" key="4">
    <source>
        <dbReference type="Google" id="ProtNLM"/>
    </source>
</evidence>
<evidence type="ECO:0000256" key="1">
    <source>
        <dbReference type="SAM" id="Phobius"/>
    </source>
</evidence>
<dbReference type="EMBL" id="JAVDYF010000001">
    <property type="protein sequence ID" value="MDR7355080.1"/>
    <property type="molecule type" value="Genomic_DNA"/>
</dbReference>
<protein>
    <recommendedName>
        <fullName evidence="4">Transmembrane protein</fullName>
    </recommendedName>
</protein>
<keyword evidence="1" id="KW-1133">Transmembrane helix</keyword>
<name>A0ABU2B8Z7_9CORY</name>
<feature type="transmembrane region" description="Helical" evidence="1">
    <location>
        <begin position="6"/>
        <end position="23"/>
    </location>
</feature>
<dbReference type="RefSeq" id="WP_277105224.1">
    <property type="nucleotide sequence ID" value="NZ_BAAAJS010000068.1"/>
</dbReference>
<dbReference type="NCBIfam" id="NF045516">
    <property type="entry name" value="GlpR"/>
    <property type="match status" value="1"/>
</dbReference>
<feature type="transmembrane region" description="Helical" evidence="1">
    <location>
        <begin position="197"/>
        <end position="213"/>
    </location>
</feature>